<evidence type="ECO:0000256" key="1">
    <source>
        <dbReference type="SAM" id="Coils"/>
    </source>
</evidence>
<feature type="domain" description="Azaphilone pigments biosynthesis cluster protein L N-terminal" evidence="4">
    <location>
        <begin position="2"/>
        <end position="196"/>
    </location>
</feature>
<keyword evidence="1" id="KW-0175">Coiled coil</keyword>
<feature type="signal peptide" evidence="3">
    <location>
        <begin position="1"/>
        <end position="18"/>
    </location>
</feature>
<sequence length="348" mass="37719">MAEAVGLASGLLTLIVFTFDASKSLYEAISSFKSQRQTIKDVLADLDALVTVLATIREQAQHPAKAAKLELLRQPLECCATTCKEMREMLNVCSTHSKDGQSSVRDWLKMRYREKSFDDMKNRLSSYKTTLVVAFQSINIQDHSATQESLGDLKDLISGTKEDLEDQLDAVQNTISAVDASLREVLEEDQARLQSSLDSIARAQQIAETTRPHVTIEDNRAGEGSRAIFGTDTSQPAFNLTVARNEVAVGAVSSAGVHSAQTLLALLQHSRTPDLALALQALQTQSPDVRGEAVQAVLNDISAERNQAGPQPPTSSLPNEPGSLHSSSDRQPIQSARPAPASLEMLEN</sequence>
<reference evidence="5" key="1">
    <citation type="submission" date="2019-04" db="EMBL/GenBank/DDBJ databases">
        <title>Sequencing of skin fungus with MAO and IRED activity.</title>
        <authorList>
            <person name="Marsaioli A.J."/>
            <person name="Bonatto J.M.C."/>
            <person name="Reis Junior O."/>
        </authorList>
    </citation>
    <scope>NUCLEOTIDE SEQUENCE</scope>
    <source>
        <strain evidence="5">28M1</strain>
    </source>
</reference>
<feature type="coiled-coil region" evidence="1">
    <location>
        <begin position="154"/>
        <end position="181"/>
    </location>
</feature>
<evidence type="ECO:0000313" key="6">
    <source>
        <dbReference type="Proteomes" id="UP000758155"/>
    </source>
</evidence>
<organism evidence="5 6">
    <name type="scientific">Didymella heteroderae</name>
    <dbReference type="NCBI Taxonomy" id="1769908"/>
    <lineage>
        <taxon>Eukaryota</taxon>
        <taxon>Fungi</taxon>
        <taxon>Dikarya</taxon>
        <taxon>Ascomycota</taxon>
        <taxon>Pezizomycotina</taxon>
        <taxon>Dothideomycetes</taxon>
        <taxon>Pleosporomycetidae</taxon>
        <taxon>Pleosporales</taxon>
        <taxon>Pleosporineae</taxon>
        <taxon>Didymellaceae</taxon>
        <taxon>Didymella</taxon>
    </lineage>
</organism>
<feature type="chain" id="PRO_5040109855" description="Azaphilone pigments biosynthesis cluster protein L N-terminal domain-containing protein" evidence="3">
    <location>
        <begin position="19"/>
        <end position="348"/>
    </location>
</feature>
<name>A0A9P4WG71_9PLEO</name>
<feature type="compositionally biased region" description="Polar residues" evidence="2">
    <location>
        <begin position="316"/>
        <end position="334"/>
    </location>
</feature>
<dbReference type="AlphaFoldDB" id="A0A9P4WG71"/>
<dbReference type="Proteomes" id="UP000758155">
    <property type="component" value="Unassembled WGS sequence"/>
</dbReference>
<feature type="region of interest" description="Disordered" evidence="2">
    <location>
        <begin position="304"/>
        <end position="348"/>
    </location>
</feature>
<evidence type="ECO:0000256" key="2">
    <source>
        <dbReference type="SAM" id="MobiDB-lite"/>
    </source>
</evidence>
<dbReference type="EMBL" id="SWKV01000150">
    <property type="protein sequence ID" value="KAF3031415.1"/>
    <property type="molecule type" value="Genomic_DNA"/>
</dbReference>
<keyword evidence="3" id="KW-0732">Signal</keyword>
<evidence type="ECO:0000259" key="4">
    <source>
        <dbReference type="Pfam" id="PF17111"/>
    </source>
</evidence>
<dbReference type="Pfam" id="PF17111">
    <property type="entry name" value="PigL_N"/>
    <property type="match status" value="1"/>
</dbReference>
<keyword evidence="6" id="KW-1185">Reference proteome</keyword>
<accession>A0A9P4WG71</accession>
<gene>
    <name evidence="5" type="ORF">E8E12_001672</name>
</gene>
<protein>
    <recommendedName>
        <fullName evidence="4">Azaphilone pigments biosynthesis cluster protein L N-terminal domain-containing protein</fullName>
    </recommendedName>
</protein>
<evidence type="ECO:0000313" key="5">
    <source>
        <dbReference type="EMBL" id="KAF3031415.1"/>
    </source>
</evidence>
<evidence type="ECO:0000256" key="3">
    <source>
        <dbReference type="SAM" id="SignalP"/>
    </source>
</evidence>
<dbReference type="InterPro" id="IPR031348">
    <property type="entry name" value="PigL_N"/>
</dbReference>
<comment type="caution">
    <text evidence="5">The sequence shown here is derived from an EMBL/GenBank/DDBJ whole genome shotgun (WGS) entry which is preliminary data.</text>
</comment>
<proteinExistence type="predicted"/>
<dbReference type="OrthoDB" id="5068804at2759"/>